<comment type="subcellular location">
    <subcellularLocation>
        <location evidence="1">Cytoplasm</location>
    </subcellularLocation>
    <subcellularLocation>
        <location evidence="2">Membrane</location>
        <topology evidence="2">Lipid-anchor</topology>
    </subcellularLocation>
</comment>
<gene>
    <name evidence="10" type="ORF">WMY93_001242</name>
</gene>
<dbReference type="EMBL" id="JBBPFD010000001">
    <property type="protein sequence ID" value="KAK7945514.1"/>
    <property type="molecule type" value="Genomic_DNA"/>
</dbReference>
<dbReference type="AlphaFoldDB" id="A0AAW0QGJ3"/>
<keyword evidence="5" id="KW-0519">Myristate</keyword>
<evidence type="ECO:0000313" key="11">
    <source>
        <dbReference type="Proteomes" id="UP001460270"/>
    </source>
</evidence>
<comment type="caution">
    <text evidence="10">The sequence shown here is derived from an EMBL/GenBank/DDBJ whole genome shotgun (WGS) entry which is preliminary data.</text>
</comment>
<organism evidence="10 11">
    <name type="scientific">Mugilogobius chulae</name>
    <name type="common">yellowstripe goby</name>
    <dbReference type="NCBI Taxonomy" id="88201"/>
    <lineage>
        <taxon>Eukaryota</taxon>
        <taxon>Metazoa</taxon>
        <taxon>Chordata</taxon>
        <taxon>Craniata</taxon>
        <taxon>Vertebrata</taxon>
        <taxon>Euteleostomi</taxon>
        <taxon>Actinopterygii</taxon>
        <taxon>Neopterygii</taxon>
        <taxon>Teleostei</taxon>
        <taxon>Neoteleostei</taxon>
        <taxon>Acanthomorphata</taxon>
        <taxon>Gobiaria</taxon>
        <taxon>Gobiiformes</taxon>
        <taxon>Gobioidei</taxon>
        <taxon>Gobiidae</taxon>
        <taxon>Gobionellinae</taxon>
        <taxon>Mugilogobius</taxon>
    </lineage>
</organism>
<evidence type="ECO:0000256" key="8">
    <source>
        <dbReference type="ARBA" id="ARBA00040689"/>
    </source>
</evidence>
<dbReference type="Pfam" id="PF01135">
    <property type="entry name" value="PCMT"/>
    <property type="match status" value="1"/>
</dbReference>
<evidence type="ECO:0000313" key="10">
    <source>
        <dbReference type="EMBL" id="KAK7945514.1"/>
    </source>
</evidence>
<keyword evidence="4" id="KW-0963">Cytoplasm</keyword>
<dbReference type="InterPro" id="IPR029063">
    <property type="entry name" value="SAM-dependent_MTases_sf"/>
</dbReference>
<sequence>MGGAVSAGEDNDDLIDNLKEAQYIRTEKVEQAFRAIDRGDYYLDGYRTVPIKIWRGSMGIFTCPRPVYTRSGTGYLSTMVGLIIGPFGVNHGVELHRDVVDYARDKLDDFIKNSDSFDKFEFCEPVFVVGIALKSLQTVTSTIEFTAGPECRKTMKIT</sequence>
<proteinExistence type="inferred from homology"/>
<comment type="similarity">
    <text evidence="3">Belongs to the methyltransferase superfamily. L-isoaspartyl/D-aspartyl protein methyltransferase family.</text>
</comment>
<evidence type="ECO:0000256" key="5">
    <source>
        <dbReference type="ARBA" id="ARBA00022707"/>
    </source>
</evidence>
<dbReference type="PANTHER" id="PTHR11579">
    <property type="entry name" value="PROTEIN-L-ISOASPARTATE O-METHYLTRANSFERASE"/>
    <property type="match status" value="1"/>
</dbReference>
<dbReference type="SUPFAM" id="SSF53335">
    <property type="entry name" value="S-adenosyl-L-methionine-dependent methyltransferases"/>
    <property type="match status" value="1"/>
</dbReference>
<dbReference type="Gene3D" id="3.40.50.150">
    <property type="entry name" value="Vaccinia Virus protein VP39"/>
    <property type="match status" value="2"/>
</dbReference>
<dbReference type="GO" id="GO:0016020">
    <property type="term" value="C:membrane"/>
    <property type="evidence" value="ECO:0007669"/>
    <property type="project" value="UniProtKB-SubCell"/>
</dbReference>
<dbReference type="PANTHER" id="PTHR11579:SF4">
    <property type="entry name" value="PROTEIN-L-ISOASPARTATE O-METHYLTRANSFERASE DOMAIN-CONTAINING PROTEIN 1"/>
    <property type="match status" value="1"/>
</dbReference>
<evidence type="ECO:0000256" key="7">
    <source>
        <dbReference type="ARBA" id="ARBA00023288"/>
    </source>
</evidence>
<name>A0AAW0QGJ3_9GOBI</name>
<reference evidence="11" key="1">
    <citation type="submission" date="2024-04" db="EMBL/GenBank/DDBJ databases">
        <title>Salinicola lusitanus LLJ914,a marine bacterium isolated from the Okinawa Trough.</title>
        <authorList>
            <person name="Li J."/>
        </authorList>
    </citation>
    <scope>NUCLEOTIDE SEQUENCE [LARGE SCALE GENOMIC DNA]</scope>
</reference>
<evidence type="ECO:0000256" key="9">
    <source>
        <dbReference type="ARBA" id="ARBA00045904"/>
    </source>
</evidence>
<keyword evidence="7" id="KW-0449">Lipoprotein</keyword>
<evidence type="ECO:0000256" key="1">
    <source>
        <dbReference type="ARBA" id="ARBA00004496"/>
    </source>
</evidence>
<keyword evidence="11" id="KW-1185">Reference proteome</keyword>
<dbReference type="GO" id="GO:0004719">
    <property type="term" value="F:protein-L-isoaspartate (D-aspartate) O-methyltransferase activity"/>
    <property type="evidence" value="ECO:0007669"/>
    <property type="project" value="InterPro"/>
</dbReference>
<protein>
    <recommendedName>
        <fullName evidence="8">Protein-L-isoaspartate O-methyltransferase domain-containing protein 1</fullName>
    </recommendedName>
</protein>
<keyword evidence="6" id="KW-0472">Membrane</keyword>
<evidence type="ECO:0000256" key="2">
    <source>
        <dbReference type="ARBA" id="ARBA00004635"/>
    </source>
</evidence>
<evidence type="ECO:0000256" key="3">
    <source>
        <dbReference type="ARBA" id="ARBA00005369"/>
    </source>
</evidence>
<dbReference type="Proteomes" id="UP001460270">
    <property type="component" value="Unassembled WGS sequence"/>
</dbReference>
<dbReference type="GO" id="GO:0005737">
    <property type="term" value="C:cytoplasm"/>
    <property type="evidence" value="ECO:0007669"/>
    <property type="project" value="UniProtKB-SubCell"/>
</dbReference>
<dbReference type="InterPro" id="IPR000682">
    <property type="entry name" value="PCMT"/>
</dbReference>
<evidence type="ECO:0000256" key="4">
    <source>
        <dbReference type="ARBA" id="ARBA00022490"/>
    </source>
</evidence>
<accession>A0AAW0QGJ3</accession>
<evidence type="ECO:0000256" key="6">
    <source>
        <dbReference type="ARBA" id="ARBA00023136"/>
    </source>
</evidence>
<comment type="function">
    <text evidence="9">Substrate recognition component of an ECS (Elongin BC-CUL5-SOCS-box protein) E3 ubiquitin ligase complex which mediates the ubiquitination and subsequent proteasomal degradation of target proteins. Specifically binds to the methyltransferase cofactor S-adenosylmethionine (AdoMet) via the N-terminal AdoMet binding motif, but does not display methyltransferase activity. May provide an alternate maintenance pathway for modified proteins by acting as a damage-specific E3 ubiquitin ligase adaptor protein.</text>
</comment>